<dbReference type="Gene3D" id="3.40.190.10">
    <property type="entry name" value="Periplasmic binding protein-like II"/>
    <property type="match status" value="1"/>
</dbReference>
<evidence type="ECO:0000256" key="6">
    <source>
        <dbReference type="ARBA" id="ARBA00035642"/>
    </source>
</evidence>
<gene>
    <name evidence="10" type="ORF">DW352_25725</name>
</gene>
<dbReference type="Gene3D" id="3.40.190.120">
    <property type="entry name" value="Osmoprotection protein (prox), domain 2"/>
    <property type="match status" value="1"/>
</dbReference>
<dbReference type="InterPro" id="IPR000515">
    <property type="entry name" value="MetI-like"/>
</dbReference>
<dbReference type="InterPro" id="IPR051204">
    <property type="entry name" value="ABC_transp_perm/SBD"/>
</dbReference>
<dbReference type="PANTHER" id="PTHR30177">
    <property type="entry name" value="GLYCINE BETAINE/L-PROLINE TRANSPORT SYSTEM PERMEASE PROTEIN PROW"/>
    <property type="match status" value="1"/>
</dbReference>
<comment type="similarity">
    <text evidence="8">Belongs to the binding-protein-dependent transport system permease family.</text>
</comment>
<dbReference type="SUPFAM" id="SSF161098">
    <property type="entry name" value="MetI-like"/>
    <property type="match status" value="1"/>
</dbReference>
<dbReference type="SUPFAM" id="SSF53850">
    <property type="entry name" value="Periplasmic binding protein-like II"/>
    <property type="match status" value="1"/>
</dbReference>
<keyword evidence="2 8" id="KW-0813">Transport</keyword>
<feature type="transmembrane region" description="Helical" evidence="8">
    <location>
        <begin position="55"/>
        <end position="78"/>
    </location>
</feature>
<evidence type="ECO:0000256" key="8">
    <source>
        <dbReference type="RuleBase" id="RU363032"/>
    </source>
</evidence>
<feature type="transmembrane region" description="Helical" evidence="8">
    <location>
        <begin position="20"/>
        <end position="43"/>
    </location>
</feature>
<feature type="transmembrane region" description="Helical" evidence="8">
    <location>
        <begin position="228"/>
        <end position="251"/>
    </location>
</feature>
<evidence type="ECO:0000259" key="9">
    <source>
        <dbReference type="PROSITE" id="PS50928"/>
    </source>
</evidence>
<dbReference type="GO" id="GO:0022857">
    <property type="term" value="F:transmembrane transporter activity"/>
    <property type="evidence" value="ECO:0007669"/>
    <property type="project" value="InterPro"/>
</dbReference>
<reference evidence="10 11" key="1">
    <citation type="submission" date="2018-07" db="EMBL/GenBank/DDBJ databases">
        <authorList>
            <person name="Quirk P.G."/>
            <person name="Krulwich T.A."/>
        </authorList>
    </citation>
    <scope>NUCLEOTIDE SEQUENCE [LARGE SCALE GENOMIC DNA]</scope>
    <source>
        <strain evidence="10 11">CC-BB4</strain>
    </source>
</reference>
<accession>A0A346A4X9</accession>
<dbReference type="InterPro" id="IPR007210">
    <property type="entry name" value="ABC_Gly_betaine_transp_sub-bd"/>
</dbReference>
<protein>
    <submittedName>
        <fullName evidence="10">ABC transporter permease subunit</fullName>
    </submittedName>
</protein>
<name>A0A346A4X9_9HYPH</name>
<evidence type="ECO:0000313" key="10">
    <source>
        <dbReference type="EMBL" id="AXK84226.1"/>
    </source>
</evidence>
<organism evidence="10 11">
    <name type="scientific">Pseudolabrys taiwanensis</name>
    <dbReference type="NCBI Taxonomy" id="331696"/>
    <lineage>
        <taxon>Bacteria</taxon>
        <taxon>Pseudomonadati</taxon>
        <taxon>Pseudomonadota</taxon>
        <taxon>Alphaproteobacteria</taxon>
        <taxon>Hyphomicrobiales</taxon>
        <taxon>Xanthobacteraceae</taxon>
        <taxon>Pseudolabrys</taxon>
    </lineage>
</organism>
<comment type="similarity">
    <text evidence="7">In the N-terminal section; belongs to the binding-protein-dependent transport system permease family.</text>
</comment>
<dbReference type="Proteomes" id="UP000254889">
    <property type="component" value="Chromosome"/>
</dbReference>
<dbReference type="PROSITE" id="PS50928">
    <property type="entry name" value="ABC_TM1"/>
    <property type="match status" value="1"/>
</dbReference>
<feature type="domain" description="ABC transmembrane type-1" evidence="9">
    <location>
        <begin position="21"/>
        <end position="216"/>
    </location>
</feature>
<dbReference type="EMBL" id="CP031417">
    <property type="protein sequence ID" value="AXK84226.1"/>
    <property type="molecule type" value="Genomic_DNA"/>
</dbReference>
<comment type="similarity">
    <text evidence="6">In the C-terminal section; belongs to the OsmX family.</text>
</comment>
<keyword evidence="4 8" id="KW-1133">Transmembrane helix</keyword>
<feature type="transmembrane region" description="Helical" evidence="8">
    <location>
        <begin position="195"/>
        <end position="216"/>
    </location>
</feature>
<keyword evidence="11" id="KW-1185">Reference proteome</keyword>
<dbReference type="AlphaFoldDB" id="A0A346A4X9"/>
<dbReference type="KEGG" id="ptaw:DW352_25725"/>
<dbReference type="InterPro" id="IPR035906">
    <property type="entry name" value="MetI-like_sf"/>
</dbReference>
<dbReference type="Gene3D" id="1.10.3720.10">
    <property type="entry name" value="MetI-like"/>
    <property type="match status" value="1"/>
</dbReference>
<evidence type="ECO:0000313" key="11">
    <source>
        <dbReference type="Proteomes" id="UP000254889"/>
    </source>
</evidence>
<dbReference type="GO" id="GO:0031460">
    <property type="term" value="P:glycine betaine transport"/>
    <property type="evidence" value="ECO:0007669"/>
    <property type="project" value="TreeGrafter"/>
</dbReference>
<dbReference type="Pfam" id="PF04069">
    <property type="entry name" value="OpuAC"/>
    <property type="match status" value="1"/>
</dbReference>
<keyword evidence="3 8" id="KW-0812">Transmembrane</keyword>
<dbReference type="CDD" id="cd06261">
    <property type="entry name" value="TM_PBP2"/>
    <property type="match status" value="1"/>
</dbReference>
<dbReference type="PANTHER" id="PTHR30177:SF4">
    <property type="entry name" value="OSMOPROTECTANT IMPORT PERMEASE PROTEIN OSMW"/>
    <property type="match status" value="1"/>
</dbReference>
<evidence type="ECO:0000256" key="5">
    <source>
        <dbReference type="ARBA" id="ARBA00023136"/>
    </source>
</evidence>
<evidence type="ECO:0000256" key="3">
    <source>
        <dbReference type="ARBA" id="ARBA00022692"/>
    </source>
</evidence>
<proteinExistence type="inferred from homology"/>
<evidence type="ECO:0000256" key="4">
    <source>
        <dbReference type="ARBA" id="ARBA00022989"/>
    </source>
</evidence>
<evidence type="ECO:0000256" key="7">
    <source>
        <dbReference type="ARBA" id="ARBA00035652"/>
    </source>
</evidence>
<evidence type="ECO:0000256" key="1">
    <source>
        <dbReference type="ARBA" id="ARBA00004651"/>
    </source>
</evidence>
<dbReference type="Pfam" id="PF00528">
    <property type="entry name" value="BPD_transp_1"/>
    <property type="match status" value="1"/>
</dbReference>
<comment type="subcellular location">
    <subcellularLocation>
        <location evidence="1 8">Cell membrane</location>
        <topology evidence="1 8">Multi-pass membrane protein</topology>
    </subcellularLocation>
</comment>
<dbReference type="GO" id="GO:0043190">
    <property type="term" value="C:ATP-binding cassette (ABC) transporter complex"/>
    <property type="evidence" value="ECO:0007669"/>
    <property type="project" value="InterPro"/>
</dbReference>
<keyword evidence="5 8" id="KW-0472">Membrane</keyword>
<feature type="transmembrane region" description="Helical" evidence="8">
    <location>
        <begin position="90"/>
        <end position="112"/>
    </location>
</feature>
<sequence>MDAMNLDPRLAEALARLPDYLGGHVLVSVTALALGLAVSLPLAFLSIRRPLLRGVLLAVASVVQTIPGLALLALFYPVLLALSALAERVFGLGFSALGFLPSVLALALYAMLPVLRNTVTGLQGLDPRYREAARVIGMSPRRILSEIELPLALPVIMAGIRTAAVWVIGTATLSTPIGQTSLGNYIFTGLQTQNWVFVVFGCVAAAVLALAVDQLLALIQFGAGRRMVLPILGGAAGLVALTVAALLPGYARPHATYVVGAKTFTEQYVLAALIDQRLAAAGLSAETRQGLGSNVLFDALANNEIDVAVDYSGTIWTNRMHRDDVPSRGKVLDALRQWLKATYGVRLLGNLGFENAYALAMRRDKAEQLGIRTIADLAAHAGNLTIASDYEFFGRPEWKALRETYGLSFRSRLALQAEFMYPAIAAGEADVISAYTSDGRVATNDLVVLEDVKHVIPPYDAILLLSPKRANDRKLIAALKPLIGAIDVETMRKANAEASNGGTTAEDVAQALWQRIETRRTSR</sequence>
<dbReference type="OrthoDB" id="9801163at2"/>
<evidence type="ECO:0000256" key="2">
    <source>
        <dbReference type="ARBA" id="ARBA00022448"/>
    </source>
</evidence>